<feature type="region of interest" description="Disordered" evidence="1">
    <location>
        <begin position="295"/>
        <end position="343"/>
    </location>
</feature>
<dbReference type="PANTHER" id="PTHR38044">
    <property type="entry name" value="BOUQUET FORMATION PROTEIN 4"/>
    <property type="match status" value="1"/>
</dbReference>
<evidence type="ECO:0000259" key="2">
    <source>
        <dbReference type="PROSITE" id="PS51299"/>
    </source>
</evidence>
<dbReference type="AlphaFoldDB" id="A0AAF0YGM8"/>
<feature type="region of interest" description="Disordered" evidence="1">
    <location>
        <begin position="185"/>
        <end position="258"/>
    </location>
</feature>
<feature type="region of interest" description="Disordered" evidence="1">
    <location>
        <begin position="17"/>
        <end position="55"/>
    </location>
</feature>
<feature type="compositionally biased region" description="Low complexity" evidence="1">
    <location>
        <begin position="204"/>
        <end position="232"/>
    </location>
</feature>
<feature type="domain" description="HTH APSES-type" evidence="2">
    <location>
        <begin position="73"/>
        <end position="187"/>
    </location>
</feature>
<evidence type="ECO:0000313" key="4">
    <source>
        <dbReference type="Proteomes" id="UP000827549"/>
    </source>
</evidence>
<gene>
    <name evidence="3" type="primary">bqt4</name>
    <name evidence="3" type="ORF">LOC62_06G007990</name>
</gene>
<protein>
    <submittedName>
        <fullName evidence="3">Bouquet formation protein 4</fullName>
    </submittedName>
</protein>
<dbReference type="GO" id="GO:0044820">
    <property type="term" value="P:mitotic telomere tethering at nuclear periphery"/>
    <property type="evidence" value="ECO:0007669"/>
    <property type="project" value="TreeGrafter"/>
</dbReference>
<evidence type="ECO:0000313" key="3">
    <source>
        <dbReference type="EMBL" id="WOO84471.1"/>
    </source>
</evidence>
<dbReference type="GO" id="GO:0070197">
    <property type="term" value="P:meiotic attachment of telomere to nuclear envelope"/>
    <property type="evidence" value="ECO:0007669"/>
    <property type="project" value="InterPro"/>
</dbReference>
<proteinExistence type="predicted"/>
<accession>A0AAF0YGM8</accession>
<dbReference type="GeneID" id="87811160"/>
<dbReference type="InterPro" id="IPR003163">
    <property type="entry name" value="Tscrpt_reg_HTH_APSES-type"/>
</dbReference>
<name>A0AAF0YGM8_9TREE</name>
<feature type="compositionally biased region" description="Polar residues" evidence="1">
    <location>
        <begin position="29"/>
        <end position="40"/>
    </location>
</feature>
<dbReference type="EMBL" id="CP086719">
    <property type="protein sequence ID" value="WOO84471.1"/>
    <property type="molecule type" value="Genomic_DNA"/>
</dbReference>
<dbReference type="GO" id="GO:1990862">
    <property type="term" value="C:nuclear membrane complex Bqt3-Bqt4"/>
    <property type="evidence" value="ECO:0007669"/>
    <property type="project" value="InterPro"/>
</dbReference>
<keyword evidence="4" id="KW-1185">Reference proteome</keyword>
<reference evidence="3" key="1">
    <citation type="submission" date="2023-10" db="EMBL/GenBank/DDBJ databases">
        <authorList>
            <person name="Noh H."/>
        </authorList>
    </citation>
    <scope>NUCLEOTIDE SEQUENCE</scope>
    <source>
        <strain evidence="3">DUCC4014</strain>
    </source>
</reference>
<dbReference type="SUPFAM" id="SSF54616">
    <property type="entry name" value="DNA-binding domain of Mlu1-box binding protein MBP1"/>
    <property type="match status" value="1"/>
</dbReference>
<dbReference type="GO" id="GO:0003677">
    <property type="term" value="F:DNA binding"/>
    <property type="evidence" value="ECO:0007669"/>
    <property type="project" value="InterPro"/>
</dbReference>
<dbReference type="PROSITE" id="PS51299">
    <property type="entry name" value="HTH_APSES"/>
    <property type="match status" value="1"/>
</dbReference>
<organism evidence="3 4">
    <name type="scientific">Vanrija pseudolonga</name>
    <dbReference type="NCBI Taxonomy" id="143232"/>
    <lineage>
        <taxon>Eukaryota</taxon>
        <taxon>Fungi</taxon>
        <taxon>Dikarya</taxon>
        <taxon>Basidiomycota</taxon>
        <taxon>Agaricomycotina</taxon>
        <taxon>Tremellomycetes</taxon>
        <taxon>Trichosporonales</taxon>
        <taxon>Trichosporonaceae</taxon>
        <taxon>Vanrija</taxon>
    </lineage>
</organism>
<evidence type="ECO:0000256" key="1">
    <source>
        <dbReference type="SAM" id="MobiDB-lite"/>
    </source>
</evidence>
<dbReference type="RefSeq" id="XP_062630497.1">
    <property type="nucleotide sequence ID" value="XM_062774513.1"/>
</dbReference>
<dbReference type="InterPro" id="IPR036887">
    <property type="entry name" value="HTH_APSES_sf"/>
</dbReference>
<dbReference type="Proteomes" id="UP000827549">
    <property type="component" value="Chromosome 6"/>
</dbReference>
<dbReference type="PANTHER" id="PTHR38044:SF1">
    <property type="entry name" value="BOUQUET FORMATION PROTEIN 4"/>
    <property type="match status" value="1"/>
</dbReference>
<sequence length="391" mass="41762">MPALPAAARLNEADLEAFTTTAPPPPYSESATDFPTTPQHVNRPRLPEGKRNHNLRNLPEDATLVKFQTIVREGQEIVVGRIKVPTPGPNQHAFILRRYDTQAISLTTMFKVSFPGATEEEEKKEMEWVRSSYDTRNTNGGRDCDAVRLAGQWVSRHLAIHLAPAYGISNLVTALSRAVPDPSVSYRKSQRSQAAADELAKQKASATGAPAAGTPTRAAPSLAAPATETAARTPKRARKTTSEAAGTPEASGSRVFTVEATTTVTAPAGTAVDMNAEIESAKQLVRDLKQQLRDRAAAGEDLEDQGFAQPESSRGAKRTAGETDEGVAVSSGAKGGERAIRTNKRVEQATPAVETAKRLAFGSILLGVGASAGYFLPQYLPQIGQFASQFF</sequence>
<dbReference type="InterPro" id="IPR037548">
    <property type="entry name" value="Bqt4"/>
</dbReference>